<dbReference type="SUPFAM" id="SSF52743">
    <property type="entry name" value="Subtilisin-like"/>
    <property type="match status" value="1"/>
</dbReference>
<protein>
    <submittedName>
        <fullName evidence="7">Serine protease, subtilisin family</fullName>
    </submittedName>
</protein>
<dbReference type="Pfam" id="PF17957">
    <property type="entry name" value="Big_7"/>
    <property type="match status" value="1"/>
</dbReference>
<keyword evidence="3 5" id="KW-0378">Hydrolase</keyword>
<feature type="domain" description="Peptidase S8/S53" evidence="6">
    <location>
        <begin position="149"/>
        <end position="408"/>
    </location>
</feature>
<name>A0A1I2ILH5_9ACTN</name>
<dbReference type="InterPro" id="IPR036852">
    <property type="entry name" value="Peptidase_S8/S53_dom_sf"/>
</dbReference>
<keyword evidence="8" id="KW-1185">Reference proteome</keyword>
<evidence type="ECO:0000256" key="2">
    <source>
        <dbReference type="ARBA" id="ARBA00022670"/>
    </source>
</evidence>
<dbReference type="PRINTS" id="PR00723">
    <property type="entry name" value="SUBTILISIN"/>
</dbReference>
<dbReference type="AlphaFoldDB" id="A0A1I2ILH5"/>
<evidence type="ECO:0000256" key="5">
    <source>
        <dbReference type="PROSITE-ProRule" id="PRU01240"/>
    </source>
</evidence>
<feature type="active site" description="Charge relay system" evidence="5">
    <location>
        <position position="158"/>
    </location>
</feature>
<dbReference type="PANTHER" id="PTHR43806:SF11">
    <property type="entry name" value="CEREVISIN-RELATED"/>
    <property type="match status" value="1"/>
</dbReference>
<dbReference type="GO" id="GO:0005975">
    <property type="term" value="P:carbohydrate metabolic process"/>
    <property type="evidence" value="ECO:0007669"/>
    <property type="project" value="UniProtKB-ARBA"/>
</dbReference>
<sequence length="609" mass="64101">MNSTRRRIVTGLAAVTAMAAGVILAPVAGAAVTGSIQALPSRLLVGLRAGVAADVTLPSLQRLGLPTADGDTTARRLLGEIRAKAIEVPSGRLSAVTAALKADPNVEYVQVDPRVKKSDVTPNDPWIAQNRQPELAQMNVPAAWDTTTGSAITVAVVDTGVNTYGDLAGKVLPGYDFANGDSNTWDDEGHGTMVSSLIAATPNNGKGMAGVCAQCKILPVKALDRNGDGFHSDIAKGIIYAAQKGAKIINLSLGGTATSAVLKDAVAYANGKGVLVVAAAGNESTTRWSYPAAYADVLAVGATDTRTGGTARTWFSNYGNWVDVAAPGITAAMKNNGVYCWDSRQSCWVKEYDPRTGALVYDDYAVQGTSFSAPLVAGVAALVASQHPTYSGGSLRYAIISSARKDNNWTQYGTVDAAAALTRGTDTKSPTATGFTPAANAKVRGNVAITPTGLTDDWFGIRNVNLYVDGKWHSWDYVAPFAPVLKTGSRNGVVKVQLLVYDKAGNHVWLPARWYTADNLAPTVSITKAPANKARVKGTVKVYAKAADKSGISKVELIVNGKVVAKDTTAGYVLSFKVASQKKTMKVRIRAYDKAGNVKYTTIRTYYRS</sequence>
<dbReference type="InterPro" id="IPR022398">
    <property type="entry name" value="Peptidase_S8_His-AS"/>
</dbReference>
<evidence type="ECO:0000313" key="8">
    <source>
        <dbReference type="Proteomes" id="UP000199645"/>
    </source>
</evidence>
<dbReference type="PROSITE" id="PS51318">
    <property type="entry name" value="TAT"/>
    <property type="match status" value="1"/>
</dbReference>
<dbReference type="PANTHER" id="PTHR43806">
    <property type="entry name" value="PEPTIDASE S8"/>
    <property type="match status" value="1"/>
</dbReference>
<dbReference type="STRING" id="35752.SAMN05421541_110205"/>
<dbReference type="PROSITE" id="PS00137">
    <property type="entry name" value="SUBTILASE_HIS"/>
    <property type="match status" value="1"/>
</dbReference>
<dbReference type="PROSITE" id="PS51892">
    <property type="entry name" value="SUBTILASE"/>
    <property type="match status" value="1"/>
</dbReference>
<feature type="active site" description="Charge relay system" evidence="5">
    <location>
        <position position="190"/>
    </location>
</feature>
<reference evidence="7 8" key="1">
    <citation type="submission" date="2016-10" db="EMBL/GenBank/DDBJ databases">
        <authorList>
            <person name="de Groot N.N."/>
        </authorList>
    </citation>
    <scope>NUCLEOTIDE SEQUENCE [LARGE SCALE GENOMIC DNA]</scope>
    <source>
        <strain evidence="7 8">DSM 43019</strain>
    </source>
</reference>
<organism evidence="7 8">
    <name type="scientific">Actinoplanes philippinensis</name>
    <dbReference type="NCBI Taxonomy" id="35752"/>
    <lineage>
        <taxon>Bacteria</taxon>
        <taxon>Bacillati</taxon>
        <taxon>Actinomycetota</taxon>
        <taxon>Actinomycetes</taxon>
        <taxon>Micromonosporales</taxon>
        <taxon>Micromonosporaceae</taxon>
        <taxon>Actinoplanes</taxon>
    </lineage>
</organism>
<accession>A0A1I2ILH5</accession>
<dbReference type="InterPro" id="IPR013783">
    <property type="entry name" value="Ig-like_fold"/>
</dbReference>
<evidence type="ECO:0000256" key="1">
    <source>
        <dbReference type="ARBA" id="ARBA00011073"/>
    </source>
</evidence>
<dbReference type="InterPro" id="IPR015500">
    <property type="entry name" value="Peptidase_S8_subtilisin-rel"/>
</dbReference>
<dbReference type="Gene3D" id="3.40.50.200">
    <property type="entry name" value="Peptidase S8/S53 domain"/>
    <property type="match status" value="1"/>
</dbReference>
<evidence type="ECO:0000313" key="7">
    <source>
        <dbReference type="EMBL" id="SFF43165.1"/>
    </source>
</evidence>
<feature type="active site" description="Charge relay system" evidence="5">
    <location>
        <position position="370"/>
    </location>
</feature>
<comment type="similarity">
    <text evidence="1 5">Belongs to the peptidase S8 family.</text>
</comment>
<dbReference type="Gene3D" id="2.60.40.10">
    <property type="entry name" value="Immunoglobulins"/>
    <property type="match status" value="2"/>
</dbReference>
<dbReference type="PROSITE" id="PS00138">
    <property type="entry name" value="SUBTILASE_SER"/>
    <property type="match status" value="1"/>
</dbReference>
<dbReference type="EMBL" id="FONV01000010">
    <property type="protein sequence ID" value="SFF43165.1"/>
    <property type="molecule type" value="Genomic_DNA"/>
</dbReference>
<dbReference type="GO" id="GO:0006508">
    <property type="term" value="P:proteolysis"/>
    <property type="evidence" value="ECO:0007669"/>
    <property type="project" value="UniProtKB-KW"/>
</dbReference>
<keyword evidence="4 5" id="KW-0720">Serine protease</keyword>
<evidence type="ECO:0000256" key="3">
    <source>
        <dbReference type="ARBA" id="ARBA00022801"/>
    </source>
</evidence>
<dbReference type="RefSeq" id="WP_177319920.1">
    <property type="nucleotide sequence ID" value="NZ_BOMT01000055.1"/>
</dbReference>
<dbReference type="InterPro" id="IPR000209">
    <property type="entry name" value="Peptidase_S8/S53_dom"/>
</dbReference>
<proteinExistence type="inferred from homology"/>
<dbReference type="GO" id="GO:0004252">
    <property type="term" value="F:serine-type endopeptidase activity"/>
    <property type="evidence" value="ECO:0007669"/>
    <property type="project" value="UniProtKB-UniRule"/>
</dbReference>
<dbReference type="Pfam" id="PF00082">
    <property type="entry name" value="Peptidase_S8"/>
    <property type="match status" value="1"/>
</dbReference>
<dbReference type="InterPro" id="IPR023828">
    <property type="entry name" value="Peptidase_S8_Ser-AS"/>
</dbReference>
<dbReference type="InterPro" id="IPR050131">
    <property type="entry name" value="Peptidase_S8_subtilisin-like"/>
</dbReference>
<gene>
    <name evidence="7" type="ORF">SAMN05421541_110205</name>
</gene>
<keyword evidence="2 5" id="KW-0645">Protease</keyword>
<evidence type="ECO:0000259" key="6">
    <source>
        <dbReference type="Pfam" id="PF00082"/>
    </source>
</evidence>
<dbReference type="Proteomes" id="UP000199645">
    <property type="component" value="Unassembled WGS sequence"/>
</dbReference>
<evidence type="ECO:0000256" key="4">
    <source>
        <dbReference type="ARBA" id="ARBA00022825"/>
    </source>
</evidence>
<dbReference type="InterPro" id="IPR006311">
    <property type="entry name" value="TAT_signal"/>
</dbReference>